<dbReference type="InterPro" id="IPR016047">
    <property type="entry name" value="M23ase_b-sheet_dom"/>
</dbReference>
<dbReference type="InterPro" id="IPR050570">
    <property type="entry name" value="Cell_wall_metabolism_enzyme"/>
</dbReference>
<dbReference type="Gene3D" id="6.10.250.3150">
    <property type="match status" value="1"/>
</dbReference>
<sequence>MFKNKRKFVIFLVLLLFTSVFADSAQLKKQQEQKKKEKEKVKSQMQLKKEKIKNTQGQVTDVEKEIDKLDSKINNTTTQITSLQKDIDKLNIEIEKNQKKLNEAQKNLDDNIDLFRVRIREMYKRGNIRYLEVIMNSKSIEDLLKNNKNISRIAQADRDLINYISQQIKTIKMAKEKLTNDRNVVNAKKTSLVIERSNYQTAIEAKNQYISKLQENIDLYREEYNKAQAQWDNLDSEIVKLQEQIKKEIQKENAKKMAKSGQGMNIAPSPRAAGKLNWPVPGHTRISSPFGQRFHPILKIYRFHSGVDIPGPAGTPVVAAASGTVIMARQMSGYGNVVMVDHGDIVTVYAHNSRVNVSVGQKVKAGDVVSFIGSTGLSTGPHLHFEVRVNGQPVNPLGYI</sequence>
<dbReference type="CDD" id="cd12797">
    <property type="entry name" value="M23_peptidase"/>
    <property type="match status" value="1"/>
</dbReference>
<organism evidence="6 7">
    <name type="scientific">Peptoniphilus lacrimalis</name>
    <dbReference type="NCBI Taxonomy" id="33031"/>
    <lineage>
        <taxon>Bacteria</taxon>
        <taxon>Bacillati</taxon>
        <taxon>Bacillota</taxon>
        <taxon>Tissierellia</taxon>
        <taxon>Tissierellales</taxon>
        <taxon>Peptoniphilaceae</taxon>
        <taxon>Peptoniphilus</taxon>
    </lineage>
</organism>
<proteinExistence type="predicted"/>
<protein>
    <submittedName>
        <fullName evidence="6">Septal ring factor</fullName>
    </submittedName>
</protein>
<dbReference type="EMBL" id="UGSZ01000001">
    <property type="protein sequence ID" value="SUB56682.1"/>
    <property type="molecule type" value="Genomic_DNA"/>
</dbReference>
<feature type="signal peptide" evidence="3">
    <location>
        <begin position="1"/>
        <end position="22"/>
    </location>
</feature>
<dbReference type="AlphaFoldDB" id="A0A379C2X0"/>
<evidence type="ECO:0000256" key="3">
    <source>
        <dbReference type="SAM" id="SignalP"/>
    </source>
</evidence>
<evidence type="ECO:0000313" key="6">
    <source>
        <dbReference type="EMBL" id="SUB56682.1"/>
    </source>
</evidence>
<dbReference type="Gene3D" id="2.70.70.10">
    <property type="entry name" value="Glucose Permease (Domain IIA)"/>
    <property type="match status" value="1"/>
</dbReference>
<reference evidence="6 7" key="1">
    <citation type="submission" date="2018-06" db="EMBL/GenBank/DDBJ databases">
        <authorList>
            <consortium name="Pathogen Informatics"/>
            <person name="Doyle S."/>
        </authorList>
    </citation>
    <scope>NUCLEOTIDE SEQUENCE [LARGE SCALE GENOMIC DNA]</scope>
    <source>
        <strain evidence="6 7">NCTC13149</strain>
    </source>
</reference>
<evidence type="ECO:0000313" key="7">
    <source>
        <dbReference type="Proteomes" id="UP000255517"/>
    </source>
</evidence>
<feature type="coiled-coil region" evidence="2">
    <location>
        <begin position="203"/>
        <end position="251"/>
    </location>
</feature>
<evidence type="ECO:0000256" key="2">
    <source>
        <dbReference type="SAM" id="Coils"/>
    </source>
</evidence>
<dbReference type="RefSeq" id="WP_019034613.1">
    <property type="nucleotide sequence ID" value="NZ_UGSZ01000001.1"/>
</dbReference>
<dbReference type="InterPro" id="IPR057309">
    <property type="entry name" value="PcsB_CC"/>
</dbReference>
<evidence type="ECO:0000259" key="4">
    <source>
        <dbReference type="Pfam" id="PF01551"/>
    </source>
</evidence>
<dbReference type="PANTHER" id="PTHR21666">
    <property type="entry name" value="PEPTIDASE-RELATED"/>
    <property type="match status" value="1"/>
</dbReference>
<dbReference type="Proteomes" id="UP000255517">
    <property type="component" value="Unassembled WGS sequence"/>
</dbReference>
<feature type="domain" description="M23ase beta-sheet core" evidence="4">
    <location>
        <begin position="302"/>
        <end position="396"/>
    </location>
</feature>
<evidence type="ECO:0000256" key="1">
    <source>
        <dbReference type="ARBA" id="ARBA00022729"/>
    </source>
</evidence>
<evidence type="ECO:0000259" key="5">
    <source>
        <dbReference type="Pfam" id="PF24568"/>
    </source>
</evidence>
<feature type="chain" id="PRO_5016565230" evidence="3">
    <location>
        <begin position="23"/>
        <end position="400"/>
    </location>
</feature>
<dbReference type="Pfam" id="PF01551">
    <property type="entry name" value="Peptidase_M23"/>
    <property type="match status" value="1"/>
</dbReference>
<dbReference type="OrthoDB" id="9809488at2"/>
<dbReference type="InterPro" id="IPR011055">
    <property type="entry name" value="Dup_hybrid_motif"/>
</dbReference>
<name>A0A379C2X0_9FIRM</name>
<dbReference type="PANTHER" id="PTHR21666:SF270">
    <property type="entry name" value="MUREIN HYDROLASE ACTIVATOR ENVC"/>
    <property type="match status" value="1"/>
</dbReference>
<dbReference type="STRING" id="1122949.GCA_000378725_00755"/>
<keyword evidence="1 3" id="KW-0732">Signal</keyword>
<dbReference type="FunFam" id="2.70.70.10:FF:000006">
    <property type="entry name" value="M23 family peptidase"/>
    <property type="match status" value="1"/>
</dbReference>
<feature type="coiled-coil region" evidence="2">
    <location>
        <begin position="22"/>
        <end position="114"/>
    </location>
</feature>
<dbReference type="SUPFAM" id="SSF51261">
    <property type="entry name" value="Duplicated hybrid motif"/>
    <property type="match status" value="1"/>
</dbReference>
<keyword evidence="2" id="KW-0175">Coiled coil</keyword>
<gene>
    <name evidence="6" type="primary">envC</name>
    <name evidence="6" type="ORF">NCTC13149_00474</name>
</gene>
<accession>A0A379C2X0</accession>
<dbReference type="GO" id="GO:0004222">
    <property type="term" value="F:metalloendopeptidase activity"/>
    <property type="evidence" value="ECO:0007669"/>
    <property type="project" value="TreeGrafter"/>
</dbReference>
<feature type="domain" description="Peptidoglycan hydrolase PcsB coiled-coil" evidence="5">
    <location>
        <begin position="104"/>
        <end position="171"/>
    </location>
</feature>
<dbReference type="Pfam" id="PF24568">
    <property type="entry name" value="CC_PcsB"/>
    <property type="match status" value="1"/>
</dbReference>